<evidence type="ECO:0000256" key="4">
    <source>
        <dbReference type="ARBA" id="ARBA00022729"/>
    </source>
</evidence>
<gene>
    <name evidence="11" type="ORF">ILUMI_23689</name>
</gene>
<dbReference type="InterPro" id="IPR050975">
    <property type="entry name" value="Sleep_regulator"/>
</dbReference>
<evidence type="ECO:0000256" key="7">
    <source>
        <dbReference type="ARBA" id="ARBA00023180"/>
    </source>
</evidence>
<feature type="signal peptide" evidence="10">
    <location>
        <begin position="1"/>
        <end position="24"/>
    </location>
</feature>
<reference evidence="11" key="1">
    <citation type="submission" date="2019-08" db="EMBL/GenBank/DDBJ databases">
        <title>The genome of the North American firefly Photinus pyralis.</title>
        <authorList>
            <consortium name="Photinus pyralis genome working group"/>
            <person name="Fallon T.R."/>
            <person name="Sander Lower S.E."/>
            <person name="Weng J.-K."/>
        </authorList>
    </citation>
    <scope>NUCLEOTIDE SEQUENCE</scope>
    <source>
        <strain evidence="11">TRF0915ILg1</strain>
        <tissue evidence="11">Whole body</tissue>
    </source>
</reference>
<dbReference type="OrthoDB" id="6329445at2759"/>
<evidence type="ECO:0000256" key="9">
    <source>
        <dbReference type="SAM" id="Phobius"/>
    </source>
</evidence>
<dbReference type="Pfam" id="PF17064">
    <property type="entry name" value="QVR"/>
    <property type="match status" value="1"/>
</dbReference>
<dbReference type="GO" id="GO:0032222">
    <property type="term" value="P:regulation of synaptic transmission, cholinergic"/>
    <property type="evidence" value="ECO:0007669"/>
    <property type="project" value="InterPro"/>
</dbReference>
<evidence type="ECO:0000256" key="6">
    <source>
        <dbReference type="ARBA" id="ARBA00023136"/>
    </source>
</evidence>
<comment type="caution">
    <text evidence="11">The sequence shown here is derived from an EMBL/GenBank/DDBJ whole genome shotgun (WGS) entry which is preliminary data.</text>
</comment>
<protein>
    <recommendedName>
        <fullName evidence="13">Protein sleepless</fullName>
    </recommendedName>
</protein>
<keyword evidence="8" id="KW-0449">Lipoprotein</keyword>
<evidence type="ECO:0000256" key="2">
    <source>
        <dbReference type="ARBA" id="ARBA00022622"/>
    </source>
</evidence>
<dbReference type="AlphaFoldDB" id="A0A8K0G1M9"/>
<evidence type="ECO:0000256" key="1">
    <source>
        <dbReference type="ARBA" id="ARBA00004589"/>
    </source>
</evidence>
<keyword evidence="3 9" id="KW-0812">Transmembrane</keyword>
<evidence type="ECO:0000313" key="12">
    <source>
        <dbReference type="Proteomes" id="UP000801492"/>
    </source>
</evidence>
<keyword evidence="4 10" id="KW-0732">Signal</keyword>
<feature type="chain" id="PRO_5035481806" description="Protein sleepless" evidence="10">
    <location>
        <begin position="25"/>
        <end position="168"/>
    </location>
</feature>
<dbReference type="GO" id="GO:0030431">
    <property type="term" value="P:sleep"/>
    <property type="evidence" value="ECO:0007669"/>
    <property type="project" value="InterPro"/>
</dbReference>
<evidence type="ECO:0000256" key="10">
    <source>
        <dbReference type="SAM" id="SignalP"/>
    </source>
</evidence>
<keyword evidence="6 9" id="KW-0472">Membrane</keyword>
<evidence type="ECO:0000256" key="3">
    <source>
        <dbReference type="ARBA" id="ARBA00022692"/>
    </source>
</evidence>
<name>A0A8K0G1M9_IGNLU</name>
<organism evidence="11 12">
    <name type="scientific">Ignelater luminosus</name>
    <name type="common">Cucubano</name>
    <name type="synonym">Pyrophorus luminosus</name>
    <dbReference type="NCBI Taxonomy" id="2038154"/>
    <lineage>
        <taxon>Eukaryota</taxon>
        <taxon>Metazoa</taxon>
        <taxon>Ecdysozoa</taxon>
        <taxon>Arthropoda</taxon>
        <taxon>Hexapoda</taxon>
        <taxon>Insecta</taxon>
        <taxon>Pterygota</taxon>
        <taxon>Neoptera</taxon>
        <taxon>Endopterygota</taxon>
        <taxon>Coleoptera</taxon>
        <taxon>Polyphaga</taxon>
        <taxon>Elateriformia</taxon>
        <taxon>Elateroidea</taxon>
        <taxon>Elateridae</taxon>
        <taxon>Agrypninae</taxon>
        <taxon>Pyrophorini</taxon>
        <taxon>Ignelater</taxon>
    </lineage>
</organism>
<evidence type="ECO:0008006" key="13">
    <source>
        <dbReference type="Google" id="ProtNLM"/>
    </source>
</evidence>
<dbReference type="EMBL" id="VTPC01090614">
    <property type="protein sequence ID" value="KAF2882464.1"/>
    <property type="molecule type" value="Genomic_DNA"/>
</dbReference>
<keyword evidence="12" id="KW-1185">Reference proteome</keyword>
<feature type="transmembrane region" description="Helical" evidence="9">
    <location>
        <begin position="146"/>
        <end position="166"/>
    </location>
</feature>
<comment type="subcellular location">
    <subcellularLocation>
        <location evidence="1">Membrane</location>
        <topology evidence="1">Lipid-anchor</topology>
        <topology evidence="1">GPI-anchor</topology>
    </subcellularLocation>
</comment>
<keyword evidence="5 9" id="KW-1133">Transmembrane helix</keyword>
<dbReference type="InterPro" id="IPR031424">
    <property type="entry name" value="QVR-like"/>
</dbReference>
<accession>A0A8K0G1M9</accession>
<proteinExistence type="predicted"/>
<keyword evidence="7" id="KW-0325">Glycoprotein</keyword>
<sequence length="168" mass="19416">MLSLVRIVFSVILTFQSYVPIAQSIQCFKCTIVAPPAFRNETKRLCSSFDYSDHYIVDCPYSTFCMKKTYVVNLHAKLINGTVRDCAQQMNVIQDYEDGRWQKKILIEEPYKEGCSEINDKGQRSSKTTYCYCKGDLCNTSSRTQGTIFIILLTVMFNYVIAKLFYNH</sequence>
<evidence type="ECO:0000256" key="5">
    <source>
        <dbReference type="ARBA" id="ARBA00022989"/>
    </source>
</evidence>
<evidence type="ECO:0000256" key="8">
    <source>
        <dbReference type="ARBA" id="ARBA00023288"/>
    </source>
</evidence>
<dbReference type="GO" id="GO:0098552">
    <property type="term" value="C:side of membrane"/>
    <property type="evidence" value="ECO:0007669"/>
    <property type="project" value="UniProtKB-KW"/>
</dbReference>
<dbReference type="Proteomes" id="UP000801492">
    <property type="component" value="Unassembled WGS sequence"/>
</dbReference>
<dbReference type="PANTHER" id="PTHR33562:SF29">
    <property type="entry name" value="PROTEIN SLEEPLESS"/>
    <property type="match status" value="1"/>
</dbReference>
<keyword evidence="2" id="KW-0336">GPI-anchor</keyword>
<dbReference type="PANTHER" id="PTHR33562">
    <property type="entry name" value="ATILLA, ISOFORM B-RELATED-RELATED"/>
    <property type="match status" value="1"/>
</dbReference>
<evidence type="ECO:0000313" key="11">
    <source>
        <dbReference type="EMBL" id="KAF2882464.1"/>
    </source>
</evidence>